<accession>A0A8B7YQW2</accession>
<feature type="signal peptide" evidence="1">
    <location>
        <begin position="1"/>
        <end position="20"/>
    </location>
</feature>
<keyword evidence="2" id="KW-1185">Reference proteome</keyword>
<keyword evidence="1" id="KW-0732">Signal</keyword>
<name>A0A8B7YQW2_ACAPL</name>
<sequence length="313" mass="36409">MNFKAMNFAIASLVLSAVQANIFYFGHELGRAEDEPFERRFDQLEERRTGRGVAWDTWDCQNVTLLPDDIRAEFPLANFYRKYTHAYGIPIISSDAPQDAALTRACYVVRFLLADRKDVRDAMYDSYGRVGVIGEHEKTTDIPEHSYLSDLWNQRARALGGIPSRPISTDGEENLLCADYWHDGWWEEDVLVHEFSHAIHLVALREADATFNQRLEDTYREATQVKGLWKGTYSRQNHREYFAEGVQAFFNVKTRKEFIDDVNNLIYTREALHDYDRPLYDLIAEVFPCKNIIVDRCDNQDLAAKQKLRMDCD</sequence>
<reference evidence="3" key="1">
    <citation type="submission" date="2025-08" db="UniProtKB">
        <authorList>
            <consortium name="RefSeq"/>
        </authorList>
    </citation>
    <scope>IDENTIFICATION</scope>
</reference>
<dbReference type="GeneID" id="110981000"/>
<dbReference type="GO" id="GO:0008237">
    <property type="term" value="F:metallopeptidase activity"/>
    <property type="evidence" value="ECO:0007669"/>
    <property type="project" value="InterPro"/>
</dbReference>
<gene>
    <name evidence="3" type="primary">LOC110981000</name>
</gene>
<dbReference type="OrthoDB" id="6132182at2759"/>
<organism evidence="2 3">
    <name type="scientific">Acanthaster planci</name>
    <name type="common">Crown-of-thorns starfish</name>
    <dbReference type="NCBI Taxonomy" id="133434"/>
    <lineage>
        <taxon>Eukaryota</taxon>
        <taxon>Metazoa</taxon>
        <taxon>Echinodermata</taxon>
        <taxon>Eleutherozoa</taxon>
        <taxon>Asterozoa</taxon>
        <taxon>Asteroidea</taxon>
        <taxon>Valvatacea</taxon>
        <taxon>Valvatida</taxon>
        <taxon>Acanthasteridae</taxon>
        <taxon>Acanthaster</taxon>
    </lineage>
</organism>
<dbReference type="KEGG" id="aplc:110981000"/>
<dbReference type="Proteomes" id="UP000694845">
    <property type="component" value="Unplaced"/>
</dbReference>
<dbReference type="InterPro" id="IPR024079">
    <property type="entry name" value="MetalloPept_cat_dom_sf"/>
</dbReference>
<proteinExistence type="predicted"/>
<dbReference type="OMA" id="HNDINTR"/>
<protein>
    <submittedName>
        <fullName evidence="3">Uncharacterized protein LOC110981000</fullName>
    </submittedName>
</protein>
<evidence type="ECO:0000256" key="1">
    <source>
        <dbReference type="SAM" id="SignalP"/>
    </source>
</evidence>
<dbReference type="AlphaFoldDB" id="A0A8B7YQW2"/>
<evidence type="ECO:0000313" key="2">
    <source>
        <dbReference type="Proteomes" id="UP000694845"/>
    </source>
</evidence>
<evidence type="ECO:0000313" key="3">
    <source>
        <dbReference type="RefSeq" id="XP_022093811.1"/>
    </source>
</evidence>
<dbReference type="SUPFAM" id="SSF55486">
    <property type="entry name" value="Metalloproteases ('zincins'), catalytic domain"/>
    <property type="match status" value="1"/>
</dbReference>
<feature type="chain" id="PRO_5034743014" evidence="1">
    <location>
        <begin position="21"/>
        <end position="313"/>
    </location>
</feature>
<dbReference type="Gene3D" id="3.40.390.10">
    <property type="entry name" value="Collagenase (Catalytic Domain)"/>
    <property type="match status" value="1"/>
</dbReference>
<dbReference type="RefSeq" id="XP_022093811.1">
    <property type="nucleotide sequence ID" value="XM_022238119.1"/>
</dbReference>